<proteinExistence type="predicted"/>
<evidence type="ECO:0000313" key="1">
    <source>
        <dbReference type="EMBL" id="MCH89520.1"/>
    </source>
</evidence>
<organism evidence="1 2">
    <name type="scientific">Trifolium medium</name>
    <dbReference type="NCBI Taxonomy" id="97028"/>
    <lineage>
        <taxon>Eukaryota</taxon>
        <taxon>Viridiplantae</taxon>
        <taxon>Streptophyta</taxon>
        <taxon>Embryophyta</taxon>
        <taxon>Tracheophyta</taxon>
        <taxon>Spermatophyta</taxon>
        <taxon>Magnoliopsida</taxon>
        <taxon>eudicotyledons</taxon>
        <taxon>Gunneridae</taxon>
        <taxon>Pentapetalae</taxon>
        <taxon>rosids</taxon>
        <taxon>fabids</taxon>
        <taxon>Fabales</taxon>
        <taxon>Fabaceae</taxon>
        <taxon>Papilionoideae</taxon>
        <taxon>50 kb inversion clade</taxon>
        <taxon>NPAAA clade</taxon>
        <taxon>Hologalegina</taxon>
        <taxon>IRL clade</taxon>
        <taxon>Trifolieae</taxon>
        <taxon>Trifolium</taxon>
    </lineage>
</organism>
<comment type="caution">
    <text evidence="1">The sequence shown here is derived from an EMBL/GenBank/DDBJ whole genome shotgun (WGS) entry which is preliminary data.</text>
</comment>
<dbReference type="AlphaFoldDB" id="A0A392MPT9"/>
<feature type="non-terminal residue" evidence="1">
    <location>
        <position position="82"/>
    </location>
</feature>
<dbReference type="EMBL" id="LXQA010016322">
    <property type="protein sequence ID" value="MCH89520.1"/>
    <property type="molecule type" value="Genomic_DNA"/>
</dbReference>
<protein>
    <submittedName>
        <fullName evidence="1">Uncharacterized protein</fullName>
    </submittedName>
</protein>
<name>A0A392MPT9_9FABA</name>
<reference evidence="1 2" key="1">
    <citation type="journal article" date="2018" name="Front. Plant Sci.">
        <title>Red Clover (Trifolium pratense) and Zigzag Clover (T. medium) - A Picture of Genomic Similarities and Differences.</title>
        <authorList>
            <person name="Dluhosova J."/>
            <person name="Istvanek J."/>
            <person name="Nedelnik J."/>
            <person name="Repkova J."/>
        </authorList>
    </citation>
    <scope>NUCLEOTIDE SEQUENCE [LARGE SCALE GENOMIC DNA]</scope>
    <source>
        <strain evidence="2">cv. 10/8</strain>
        <tissue evidence="1">Leaf</tissue>
    </source>
</reference>
<sequence length="82" mass="9381">MDNPQVQEGVYTSELGQILRKHIDEKVKPFRKRCREIVRGKLEFTPVPEALRRFPGIESVLSKLGGWEVTGVKRDLADICDT</sequence>
<accession>A0A392MPT9</accession>
<keyword evidence="2" id="KW-1185">Reference proteome</keyword>
<gene>
    <name evidence="1" type="ORF">A2U01_0010416</name>
</gene>
<dbReference type="Proteomes" id="UP000265520">
    <property type="component" value="Unassembled WGS sequence"/>
</dbReference>
<evidence type="ECO:0000313" key="2">
    <source>
        <dbReference type="Proteomes" id="UP000265520"/>
    </source>
</evidence>